<dbReference type="GO" id="GO:0046872">
    <property type="term" value="F:metal ion binding"/>
    <property type="evidence" value="ECO:0007669"/>
    <property type="project" value="InterPro"/>
</dbReference>
<dbReference type="Gene3D" id="3.40.720.10">
    <property type="entry name" value="Alkaline Phosphatase, subunit A"/>
    <property type="match status" value="2"/>
</dbReference>
<dbReference type="CDD" id="cd16011">
    <property type="entry name" value="iPGM_like"/>
    <property type="match status" value="1"/>
</dbReference>
<dbReference type="GO" id="GO:0004619">
    <property type="term" value="F:phosphoglycerate mutase activity"/>
    <property type="evidence" value="ECO:0007669"/>
    <property type="project" value="UniProtKB-EC"/>
</dbReference>
<protein>
    <submittedName>
        <fullName evidence="7">Phosphoglycerate mutase</fullName>
    </submittedName>
</protein>
<evidence type="ECO:0000313" key="7">
    <source>
        <dbReference type="EMBL" id="OFW59511.1"/>
    </source>
</evidence>
<dbReference type="PANTHER" id="PTHR31209:SF0">
    <property type="entry name" value="METALLOENZYME DOMAIN-CONTAINING PROTEIN"/>
    <property type="match status" value="1"/>
</dbReference>
<evidence type="ECO:0000256" key="5">
    <source>
        <dbReference type="ARBA" id="ARBA00023152"/>
    </source>
</evidence>
<dbReference type="PIRSF" id="PIRSF006392">
    <property type="entry name" value="IPGAM_arch"/>
    <property type="match status" value="1"/>
</dbReference>
<dbReference type="EMBL" id="MELK01000015">
    <property type="protein sequence ID" value="OFW59511.1"/>
    <property type="molecule type" value="Genomic_DNA"/>
</dbReference>
<dbReference type="InterPro" id="IPR017850">
    <property type="entry name" value="Alkaline_phosphatase_core_sf"/>
</dbReference>
<comment type="caution">
    <text evidence="7">The sequence shown here is derived from an EMBL/GenBank/DDBJ whole genome shotgun (WGS) entry which is preliminary data.</text>
</comment>
<sequence>MSFLTTLITDSTAKIVLFVLDGLGGLPDPTSGLTELETANTPNMDNLARDGICGLLDTVGIGVTPGSGPGHLALFGYDPIRFEVGRGVFSALGVGMELGPEDVAARVNFCTIENGIITDRRAGRISTDENARLCAKIGKVIVEGVEIEIVPEKEHRAALVLHGTGLSDEVSDTDPQRIGEAPLECDATSVGGEEAERTARIVNQYISRVVDIISDEHPANMIVTRGFSKYPNLPKMTEIYSLKPAGIATYPMYKAAAKLVGMDLIETGPTLADEIAALKTVWNTYDFFFLHYKPTDSRGEDGDFSGKVKAIEEADAQIPALMGLRPDVLAITGDHSTPALLKMHSWHPSPLLFHSKWERRDSVEAFGETACVGGGLGRFRAVDLMALMLANAMKLEKFGA</sequence>
<evidence type="ECO:0000256" key="3">
    <source>
        <dbReference type="ARBA" id="ARBA00004921"/>
    </source>
</evidence>
<evidence type="ECO:0000256" key="1">
    <source>
        <dbReference type="ARBA" id="ARBA00000370"/>
    </source>
</evidence>
<dbReference type="NCBIfam" id="TIGR00306">
    <property type="entry name" value="apgM"/>
    <property type="match status" value="1"/>
</dbReference>
<evidence type="ECO:0000259" key="6">
    <source>
        <dbReference type="Pfam" id="PF01676"/>
    </source>
</evidence>
<dbReference type="NCBIfam" id="NF003160">
    <property type="entry name" value="PRK04135.1"/>
    <property type="match status" value="1"/>
</dbReference>
<dbReference type="STRING" id="1797197.A2Y75_11435"/>
<comment type="function">
    <text evidence="2">Catalyzes the interconversion of 2-phosphoglycerate and 3-phosphoglycerate.</text>
</comment>
<reference evidence="7 8" key="1">
    <citation type="journal article" date="2016" name="Nat. Commun.">
        <title>Thousands of microbial genomes shed light on interconnected biogeochemical processes in an aquifer system.</title>
        <authorList>
            <person name="Anantharaman K."/>
            <person name="Brown C.T."/>
            <person name="Hug L.A."/>
            <person name="Sharon I."/>
            <person name="Castelle C.J."/>
            <person name="Probst A.J."/>
            <person name="Thomas B.C."/>
            <person name="Singh A."/>
            <person name="Wilkins M.J."/>
            <person name="Karaoz U."/>
            <person name="Brodie E.L."/>
            <person name="Williams K.H."/>
            <person name="Hubbard S.S."/>
            <person name="Banfield J.F."/>
        </authorList>
    </citation>
    <scope>NUCLEOTIDE SEQUENCE [LARGE SCALE GENOMIC DNA]</scope>
</reference>
<proteinExistence type="inferred from homology"/>
<evidence type="ECO:0000313" key="8">
    <source>
        <dbReference type="Proteomes" id="UP000177876"/>
    </source>
</evidence>
<dbReference type="Proteomes" id="UP000177876">
    <property type="component" value="Unassembled WGS sequence"/>
</dbReference>
<dbReference type="InterPro" id="IPR006124">
    <property type="entry name" value="Metalloenzyme"/>
</dbReference>
<comment type="similarity">
    <text evidence="4">Belongs to the BPG-independent phosphoglycerate mutase family. A-PGAM subfamily.</text>
</comment>
<evidence type="ECO:0000256" key="4">
    <source>
        <dbReference type="ARBA" id="ARBA00005524"/>
    </source>
</evidence>
<dbReference type="SUPFAM" id="SSF53649">
    <property type="entry name" value="Alkaline phosphatase-like"/>
    <property type="match status" value="1"/>
</dbReference>
<dbReference type="PANTHER" id="PTHR31209">
    <property type="entry name" value="COFACTOR-INDEPENDENT PHOSPHOGLYCERATE MUTASE"/>
    <property type="match status" value="1"/>
</dbReference>
<dbReference type="AlphaFoldDB" id="A0A1F2WRM4"/>
<feature type="domain" description="Metalloenzyme" evidence="6">
    <location>
        <begin position="14"/>
        <end position="390"/>
    </location>
</feature>
<organism evidence="7 8">
    <name type="scientific">Candidatus Solincola sediminis</name>
    <dbReference type="NCBI Taxonomy" id="1797199"/>
    <lineage>
        <taxon>Bacteria</taxon>
        <taxon>Bacillati</taxon>
        <taxon>Actinomycetota</taxon>
        <taxon>Candidatus Geothermincolia</taxon>
        <taxon>Candidatus Geothermincolales</taxon>
        <taxon>Candidatus Geothermincolaceae</taxon>
        <taxon>Candidatus Solincola</taxon>
    </lineage>
</organism>
<dbReference type="InterPro" id="IPR004456">
    <property type="entry name" value="Pglycerate_mutase_ApgM"/>
</dbReference>
<gene>
    <name evidence="7" type="ORF">A2Y75_11435</name>
</gene>
<accession>A0A1F2WRM4</accession>
<name>A0A1F2WRM4_9ACTN</name>
<dbReference type="Gene3D" id="3.30.70.2130">
    <property type="entry name" value="Metalloenzyme domain"/>
    <property type="match status" value="1"/>
</dbReference>
<dbReference type="InterPro" id="IPR042253">
    <property type="entry name" value="Pglycerate_mutase_ApgM_sf"/>
</dbReference>
<evidence type="ECO:0000256" key="2">
    <source>
        <dbReference type="ARBA" id="ARBA00002315"/>
    </source>
</evidence>
<dbReference type="Pfam" id="PF10143">
    <property type="entry name" value="PhosphMutase"/>
    <property type="match status" value="1"/>
</dbReference>
<keyword evidence="5" id="KW-0324">Glycolysis</keyword>
<comment type="pathway">
    <text evidence="3">Carbohydrate degradation.</text>
</comment>
<dbReference type="GO" id="GO:0006096">
    <property type="term" value="P:glycolytic process"/>
    <property type="evidence" value="ECO:0007669"/>
    <property type="project" value="UniProtKB-KW"/>
</dbReference>
<comment type="catalytic activity">
    <reaction evidence="1">
        <text>(2R)-2-phosphoglycerate = (2R)-3-phosphoglycerate</text>
        <dbReference type="Rhea" id="RHEA:15901"/>
        <dbReference type="ChEBI" id="CHEBI:58272"/>
        <dbReference type="ChEBI" id="CHEBI:58289"/>
        <dbReference type="EC" id="5.4.2.12"/>
    </reaction>
</comment>
<dbReference type="Pfam" id="PF01676">
    <property type="entry name" value="Metalloenzyme"/>
    <property type="match status" value="1"/>
</dbReference>